<dbReference type="GO" id="GO:0005886">
    <property type="term" value="C:plasma membrane"/>
    <property type="evidence" value="ECO:0007669"/>
    <property type="project" value="TreeGrafter"/>
</dbReference>
<comment type="similarity">
    <text evidence="2">Belongs to the purine-cytosine permease (2.A.39) family.</text>
</comment>
<dbReference type="InterPro" id="IPR001248">
    <property type="entry name" value="Pur-cyt_permease"/>
</dbReference>
<dbReference type="InterPro" id="IPR045225">
    <property type="entry name" value="Uracil/uridine/allantoin_perm"/>
</dbReference>
<evidence type="ECO:0000256" key="2">
    <source>
        <dbReference type="ARBA" id="ARBA00008974"/>
    </source>
</evidence>
<feature type="transmembrane region" description="Helical" evidence="6">
    <location>
        <begin position="365"/>
        <end position="383"/>
    </location>
</feature>
<name>A0A5C3MLU4_9AGAM</name>
<gene>
    <name evidence="7" type="ORF">OE88DRAFT_1668726</name>
</gene>
<dbReference type="Proteomes" id="UP000305948">
    <property type="component" value="Unassembled WGS sequence"/>
</dbReference>
<dbReference type="GO" id="GO:0015205">
    <property type="term" value="F:nucleobase transmembrane transporter activity"/>
    <property type="evidence" value="ECO:0007669"/>
    <property type="project" value="TreeGrafter"/>
</dbReference>
<evidence type="ECO:0000256" key="3">
    <source>
        <dbReference type="ARBA" id="ARBA00022692"/>
    </source>
</evidence>
<feature type="transmembrane region" description="Helical" evidence="6">
    <location>
        <begin position="434"/>
        <end position="454"/>
    </location>
</feature>
<sequence length="540" mass="58668">MGLAQWLQVPIDENAAYRNDVWTNRDLIPIPPERRTWDVLGYLGYWVVGGACISAWTTGSTMLSYGLNAQEAIGAVVVGSVVTGLLAVSCGWMGERHKIGFTVSSRFVWGMRGSYFPVLLRIFTACCWTGIQGYWGGQATRVLIGAIIPGFAHMKNTLPESAGIATNDLIGTLIWYILFAVTISIPPERMQRPFFVTFVLFTGTAFGMLIWAVSTTGGAGPLFHTASTAPQGRGWAFMFGVTSLLGSWGAGTLGQSDWTRYAKRSLAPTVSQVLAAPVTITVTALIGIIVTSCGQDIFGTLIWNPITMLAAIQEHYDSSPRARAGVFFASIGLVASQLAINTVLNSVSTGMDMAGLAPQYINMRRGGYVLCVIGLAINPWRLVATANKFLTVLSGFGVFLAPMTGILLAEYLVVRRQKLRMSHLYRGDAGSIYWYWHGFNWRVLGPWVLGVWPLMPGFVAGVSGGDVAVGWTRLFNLAFVVGLAISFACTLVVDWVFPPPHLGEEDEYDPFMADAQLDVKGSKEELDEKKDFAVDDVVPV</sequence>
<dbReference type="Gene3D" id="1.10.4160.10">
    <property type="entry name" value="Hydantoin permease"/>
    <property type="match status" value="1"/>
</dbReference>
<evidence type="ECO:0000256" key="6">
    <source>
        <dbReference type="SAM" id="Phobius"/>
    </source>
</evidence>
<evidence type="ECO:0000256" key="5">
    <source>
        <dbReference type="ARBA" id="ARBA00023136"/>
    </source>
</evidence>
<dbReference type="OrthoDB" id="2018619at2759"/>
<evidence type="ECO:0000313" key="7">
    <source>
        <dbReference type="EMBL" id="TFK45857.1"/>
    </source>
</evidence>
<protein>
    <recommendedName>
        <fullName evidence="9">NCS1 nucleoside transporter family</fullName>
    </recommendedName>
</protein>
<feature type="transmembrane region" description="Helical" evidence="6">
    <location>
        <begin position="169"/>
        <end position="187"/>
    </location>
</feature>
<dbReference type="PANTHER" id="PTHR30618:SF15">
    <property type="entry name" value="NICOTINAMIDE RIBOSIDE TRANSPORTER 1-RELATED"/>
    <property type="match status" value="1"/>
</dbReference>
<comment type="subcellular location">
    <subcellularLocation>
        <location evidence="1">Membrane</location>
        <topology evidence="1">Multi-pass membrane protein</topology>
    </subcellularLocation>
</comment>
<evidence type="ECO:0008006" key="9">
    <source>
        <dbReference type="Google" id="ProtNLM"/>
    </source>
</evidence>
<dbReference type="Pfam" id="PF02133">
    <property type="entry name" value="Transp_cyt_pur"/>
    <property type="match status" value="1"/>
</dbReference>
<feature type="transmembrane region" description="Helical" evidence="6">
    <location>
        <begin position="389"/>
        <end position="413"/>
    </location>
</feature>
<dbReference type="PANTHER" id="PTHR30618">
    <property type="entry name" value="NCS1 FAMILY PURINE/PYRIMIDINE TRANSPORTER"/>
    <property type="match status" value="1"/>
</dbReference>
<dbReference type="EMBL" id="ML213536">
    <property type="protein sequence ID" value="TFK45857.1"/>
    <property type="molecule type" value="Genomic_DNA"/>
</dbReference>
<proteinExistence type="inferred from homology"/>
<keyword evidence="3 6" id="KW-0812">Transmembrane</keyword>
<feature type="transmembrane region" description="Helical" evidence="6">
    <location>
        <begin position="194"/>
        <end position="214"/>
    </location>
</feature>
<accession>A0A5C3MLU4</accession>
<feature type="transmembrane region" description="Helical" evidence="6">
    <location>
        <begin position="234"/>
        <end position="254"/>
    </location>
</feature>
<keyword evidence="8" id="KW-1185">Reference proteome</keyword>
<organism evidence="7 8">
    <name type="scientific">Heliocybe sulcata</name>
    <dbReference type="NCBI Taxonomy" id="5364"/>
    <lineage>
        <taxon>Eukaryota</taxon>
        <taxon>Fungi</taxon>
        <taxon>Dikarya</taxon>
        <taxon>Basidiomycota</taxon>
        <taxon>Agaricomycotina</taxon>
        <taxon>Agaricomycetes</taxon>
        <taxon>Gloeophyllales</taxon>
        <taxon>Gloeophyllaceae</taxon>
        <taxon>Heliocybe</taxon>
    </lineage>
</organism>
<keyword evidence="5 6" id="KW-0472">Membrane</keyword>
<keyword evidence="4 6" id="KW-1133">Transmembrane helix</keyword>
<dbReference type="AlphaFoldDB" id="A0A5C3MLU4"/>
<feature type="transmembrane region" description="Helical" evidence="6">
    <location>
        <begin position="72"/>
        <end position="94"/>
    </location>
</feature>
<feature type="transmembrane region" description="Helical" evidence="6">
    <location>
        <begin position="115"/>
        <end position="135"/>
    </location>
</feature>
<dbReference type="CDD" id="cd11482">
    <property type="entry name" value="SLC-NCS1sbd_NRT1-like"/>
    <property type="match status" value="1"/>
</dbReference>
<feature type="transmembrane region" description="Helical" evidence="6">
    <location>
        <begin position="324"/>
        <end position="344"/>
    </location>
</feature>
<feature type="transmembrane region" description="Helical" evidence="6">
    <location>
        <begin position="43"/>
        <end position="66"/>
    </location>
</feature>
<evidence type="ECO:0000256" key="4">
    <source>
        <dbReference type="ARBA" id="ARBA00022989"/>
    </source>
</evidence>
<reference evidence="7 8" key="1">
    <citation type="journal article" date="2019" name="Nat. Ecol. Evol.">
        <title>Megaphylogeny resolves global patterns of mushroom evolution.</title>
        <authorList>
            <person name="Varga T."/>
            <person name="Krizsan K."/>
            <person name="Foldi C."/>
            <person name="Dima B."/>
            <person name="Sanchez-Garcia M."/>
            <person name="Sanchez-Ramirez S."/>
            <person name="Szollosi G.J."/>
            <person name="Szarkandi J.G."/>
            <person name="Papp V."/>
            <person name="Albert L."/>
            <person name="Andreopoulos W."/>
            <person name="Angelini C."/>
            <person name="Antonin V."/>
            <person name="Barry K.W."/>
            <person name="Bougher N.L."/>
            <person name="Buchanan P."/>
            <person name="Buyck B."/>
            <person name="Bense V."/>
            <person name="Catcheside P."/>
            <person name="Chovatia M."/>
            <person name="Cooper J."/>
            <person name="Damon W."/>
            <person name="Desjardin D."/>
            <person name="Finy P."/>
            <person name="Geml J."/>
            <person name="Haridas S."/>
            <person name="Hughes K."/>
            <person name="Justo A."/>
            <person name="Karasinski D."/>
            <person name="Kautmanova I."/>
            <person name="Kiss B."/>
            <person name="Kocsube S."/>
            <person name="Kotiranta H."/>
            <person name="LaButti K.M."/>
            <person name="Lechner B.E."/>
            <person name="Liimatainen K."/>
            <person name="Lipzen A."/>
            <person name="Lukacs Z."/>
            <person name="Mihaltcheva S."/>
            <person name="Morgado L.N."/>
            <person name="Niskanen T."/>
            <person name="Noordeloos M.E."/>
            <person name="Ohm R.A."/>
            <person name="Ortiz-Santana B."/>
            <person name="Ovrebo C."/>
            <person name="Racz N."/>
            <person name="Riley R."/>
            <person name="Savchenko A."/>
            <person name="Shiryaev A."/>
            <person name="Soop K."/>
            <person name="Spirin V."/>
            <person name="Szebenyi C."/>
            <person name="Tomsovsky M."/>
            <person name="Tulloss R.E."/>
            <person name="Uehling J."/>
            <person name="Grigoriev I.V."/>
            <person name="Vagvolgyi C."/>
            <person name="Papp T."/>
            <person name="Martin F.M."/>
            <person name="Miettinen O."/>
            <person name="Hibbett D.S."/>
            <person name="Nagy L.G."/>
        </authorList>
    </citation>
    <scope>NUCLEOTIDE SEQUENCE [LARGE SCALE GENOMIC DNA]</scope>
    <source>
        <strain evidence="7 8">OMC1185</strain>
    </source>
</reference>
<evidence type="ECO:0000256" key="1">
    <source>
        <dbReference type="ARBA" id="ARBA00004141"/>
    </source>
</evidence>
<feature type="transmembrane region" description="Helical" evidence="6">
    <location>
        <begin position="474"/>
        <end position="497"/>
    </location>
</feature>
<evidence type="ECO:0000313" key="8">
    <source>
        <dbReference type="Proteomes" id="UP000305948"/>
    </source>
</evidence>
<feature type="transmembrane region" description="Helical" evidence="6">
    <location>
        <begin position="266"/>
        <end position="290"/>
    </location>
</feature>